<dbReference type="AlphaFoldDB" id="A0A6V7TXM0"/>
<dbReference type="Proteomes" id="UP000580250">
    <property type="component" value="Unassembled WGS sequence"/>
</dbReference>
<gene>
    <name evidence="2" type="ORF">MENT_LOCUS5266</name>
</gene>
<feature type="compositionally biased region" description="Polar residues" evidence="1">
    <location>
        <begin position="69"/>
        <end position="80"/>
    </location>
</feature>
<accession>A0A6V7TXM0</accession>
<evidence type="ECO:0000313" key="3">
    <source>
        <dbReference type="Proteomes" id="UP000580250"/>
    </source>
</evidence>
<evidence type="ECO:0000313" key="2">
    <source>
        <dbReference type="EMBL" id="CAD2136972.1"/>
    </source>
</evidence>
<feature type="region of interest" description="Disordered" evidence="1">
    <location>
        <begin position="55"/>
        <end position="83"/>
    </location>
</feature>
<organism evidence="2 3">
    <name type="scientific">Meloidogyne enterolobii</name>
    <name type="common">Root-knot nematode worm</name>
    <name type="synonym">Meloidogyne mayaguensis</name>
    <dbReference type="NCBI Taxonomy" id="390850"/>
    <lineage>
        <taxon>Eukaryota</taxon>
        <taxon>Metazoa</taxon>
        <taxon>Ecdysozoa</taxon>
        <taxon>Nematoda</taxon>
        <taxon>Chromadorea</taxon>
        <taxon>Rhabditida</taxon>
        <taxon>Tylenchina</taxon>
        <taxon>Tylenchomorpha</taxon>
        <taxon>Tylenchoidea</taxon>
        <taxon>Meloidogynidae</taxon>
        <taxon>Meloidogyninae</taxon>
        <taxon>Meloidogyne</taxon>
    </lineage>
</organism>
<name>A0A6V7TXM0_MELEN</name>
<protein>
    <submittedName>
        <fullName evidence="2">Uncharacterized protein</fullName>
    </submittedName>
</protein>
<proteinExistence type="predicted"/>
<reference evidence="2 3" key="1">
    <citation type="submission" date="2020-08" db="EMBL/GenBank/DDBJ databases">
        <authorList>
            <person name="Koutsovoulos G."/>
            <person name="Danchin GJ E."/>
        </authorList>
    </citation>
    <scope>NUCLEOTIDE SEQUENCE [LARGE SCALE GENOMIC DNA]</scope>
</reference>
<sequence length="114" mass="13232">MSAPIKTSIIGAMKGLARLKTVSNFEENISERDSVQEQAIKLESEIQEVIAEYEHDQTKRQHRPPFRLNFQTKKPPTNNLKPDYTYATITQNRRPIKPKIMKAKGSIQDYSYYC</sequence>
<dbReference type="EMBL" id="CAJEWN010000019">
    <property type="protein sequence ID" value="CAD2136972.1"/>
    <property type="molecule type" value="Genomic_DNA"/>
</dbReference>
<evidence type="ECO:0000256" key="1">
    <source>
        <dbReference type="SAM" id="MobiDB-lite"/>
    </source>
</evidence>
<comment type="caution">
    <text evidence="2">The sequence shown here is derived from an EMBL/GenBank/DDBJ whole genome shotgun (WGS) entry which is preliminary data.</text>
</comment>